<evidence type="ECO:0000313" key="2">
    <source>
        <dbReference type="Ensembl" id="ENSGALP00010021896.1"/>
    </source>
</evidence>
<keyword evidence="3" id="KW-1185">Reference proteome</keyword>
<accession>A0A8V0YZX0</accession>
<sequence>MVVSHHDQLVGCLGILPKGSGGPYLSIDLVYLKKSSVSFHHFIGKPAIFTLIIVICLDHCHQVANPCVPGDVHLRGPIDQRWGCDHRRVVVDIQDNHPDSGIALQRGIAPIFRQDFELKGLGLFMIEGPQGIDISRVGVDGDISEDRHVPDLGGHNLVGDAAIEAQLIYMSLLIVDGTTDCDEATLRVDLEELSSPVRDIAVERVEHLPIGALIRVRGVEADDWCARWGIFRHADSVGRLLEEWVVVIGVDDADAKLHCAKVGRVSAIQRRDHITVVGLGLTVQALLYHQLSKARAISPRLGLQPKEVVGGDLIALHSKAARVRVVGTLQWDTGAGAGGLRDLQLDLVSGEAGRVVVEVLDLQLDHADLHGAGHHLQRDDALGTLPAQQVPVDLLLGDQQPRPGVDIHQVGRRVGDHSEGGGLPRVYHETGVPRVLGDVGDHGAGPLLLLHRVLEVDEGAGAGPKQGGPQQRRESPHR</sequence>
<evidence type="ECO:0000256" key="1">
    <source>
        <dbReference type="SAM" id="MobiDB-lite"/>
    </source>
</evidence>
<name>A0A8V0YZX0_CHICK</name>
<protein>
    <submittedName>
        <fullName evidence="2">Uncharacterized protein</fullName>
    </submittedName>
</protein>
<dbReference type="AlphaFoldDB" id="A0A8V0YZX0"/>
<dbReference type="Proteomes" id="UP000000539">
    <property type="component" value="Chromosome 4"/>
</dbReference>
<reference evidence="2" key="1">
    <citation type="submission" date="2020-11" db="EMBL/GenBank/DDBJ databases">
        <title>Gallus gallus (Chicken) genome, bGalGal1, GRCg7b, maternal haplotype autosomes + Z &amp; W.</title>
        <authorList>
            <person name="Warren W."/>
            <person name="Formenti G."/>
            <person name="Fedrigo O."/>
            <person name="Haase B."/>
            <person name="Mountcastle J."/>
            <person name="Balacco J."/>
            <person name="Tracey A."/>
            <person name="Schneider V."/>
            <person name="Okimoto R."/>
            <person name="Cheng H."/>
            <person name="Hawken R."/>
            <person name="Howe K."/>
            <person name="Jarvis E.D."/>
        </authorList>
    </citation>
    <scope>NUCLEOTIDE SEQUENCE [LARGE SCALE GENOMIC DNA]</scope>
    <source>
        <strain evidence="2">Broiler</strain>
    </source>
</reference>
<dbReference type="GeneTree" id="ENSGT00940000178841"/>
<evidence type="ECO:0000313" key="3">
    <source>
        <dbReference type="Proteomes" id="UP000000539"/>
    </source>
</evidence>
<proteinExistence type="predicted"/>
<dbReference type="Ensembl" id="ENSGALT00010037951.1">
    <property type="protein sequence ID" value="ENSGALP00010021896.1"/>
    <property type="gene ID" value="ENSGALG00010015765.1"/>
</dbReference>
<reference evidence="2" key="2">
    <citation type="submission" date="2025-08" db="UniProtKB">
        <authorList>
            <consortium name="Ensembl"/>
        </authorList>
    </citation>
    <scope>IDENTIFICATION</scope>
    <source>
        <strain evidence="2">broiler</strain>
    </source>
</reference>
<reference evidence="2" key="3">
    <citation type="submission" date="2025-09" db="UniProtKB">
        <authorList>
            <consortium name="Ensembl"/>
        </authorList>
    </citation>
    <scope>IDENTIFICATION</scope>
    <source>
        <strain evidence="2">broiler</strain>
    </source>
</reference>
<organism evidence="2 3">
    <name type="scientific">Gallus gallus</name>
    <name type="common">Chicken</name>
    <dbReference type="NCBI Taxonomy" id="9031"/>
    <lineage>
        <taxon>Eukaryota</taxon>
        <taxon>Metazoa</taxon>
        <taxon>Chordata</taxon>
        <taxon>Craniata</taxon>
        <taxon>Vertebrata</taxon>
        <taxon>Euteleostomi</taxon>
        <taxon>Archelosauria</taxon>
        <taxon>Archosauria</taxon>
        <taxon>Dinosauria</taxon>
        <taxon>Saurischia</taxon>
        <taxon>Theropoda</taxon>
        <taxon>Coelurosauria</taxon>
        <taxon>Aves</taxon>
        <taxon>Neognathae</taxon>
        <taxon>Galloanserae</taxon>
        <taxon>Galliformes</taxon>
        <taxon>Phasianidae</taxon>
        <taxon>Phasianinae</taxon>
        <taxon>Gallus</taxon>
    </lineage>
</organism>
<feature type="region of interest" description="Disordered" evidence="1">
    <location>
        <begin position="458"/>
        <end position="478"/>
    </location>
</feature>